<reference evidence="4" key="1">
    <citation type="journal article" date="2019" name="Int. J. Syst. Evol. Microbiol.">
        <title>The Global Catalogue of Microorganisms (GCM) 10K type strain sequencing project: providing services to taxonomists for standard genome sequencing and annotation.</title>
        <authorList>
            <consortium name="The Broad Institute Genomics Platform"/>
            <consortium name="The Broad Institute Genome Sequencing Center for Infectious Disease"/>
            <person name="Wu L."/>
            <person name="Ma J."/>
        </authorList>
    </citation>
    <scope>NUCLEOTIDE SEQUENCE [LARGE SCALE GENOMIC DNA]</scope>
    <source>
        <strain evidence="4">JCM 14326</strain>
    </source>
</reference>
<comment type="similarity">
    <text evidence="1">Belongs to the UPF0312 family.</text>
</comment>
<gene>
    <name evidence="3" type="ORF">GCM10009751_02220</name>
</gene>
<dbReference type="PANTHER" id="PTHR34406">
    <property type="entry name" value="PROTEIN YCEI"/>
    <property type="match status" value="1"/>
</dbReference>
<dbReference type="PANTHER" id="PTHR34406:SF1">
    <property type="entry name" value="PROTEIN YCEI"/>
    <property type="match status" value="1"/>
</dbReference>
<name>A0ABP4ZB39_9MICO</name>
<proteinExistence type="inferred from homology"/>
<dbReference type="Gene3D" id="2.40.128.110">
    <property type="entry name" value="Lipid/polyisoprenoid-binding, YceI-like"/>
    <property type="match status" value="1"/>
</dbReference>
<keyword evidence="4" id="KW-1185">Reference proteome</keyword>
<comment type="caution">
    <text evidence="3">The sequence shown here is derived from an EMBL/GenBank/DDBJ whole genome shotgun (WGS) entry which is preliminary data.</text>
</comment>
<feature type="domain" description="Lipid/polyisoprenoid-binding YceI-like" evidence="2">
    <location>
        <begin position="13"/>
        <end position="180"/>
    </location>
</feature>
<evidence type="ECO:0000313" key="3">
    <source>
        <dbReference type="EMBL" id="GAA1849518.1"/>
    </source>
</evidence>
<evidence type="ECO:0000256" key="1">
    <source>
        <dbReference type="ARBA" id="ARBA00008812"/>
    </source>
</evidence>
<dbReference type="SMART" id="SM00867">
    <property type="entry name" value="YceI"/>
    <property type="match status" value="1"/>
</dbReference>
<accession>A0ABP4ZB39</accession>
<dbReference type="Proteomes" id="UP001501094">
    <property type="component" value="Unassembled WGS sequence"/>
</dbReference>
<dbReference type="SUPFAM" id="SSF101874">
    <property type="entry name" value="YceI-like"/>
    <property type="match status" value="1"/>
</dbReference>
<organism evidence="3 4">
    <name type="scientific">Myceligenerans crystallogenes</name>
    <dbReference type="NCBI Taxonomy" id="316335"/>
    <lineage>
        <taxon>Bacteria</taxon>
        <taxon>Bacillati</taxon>
        <taxon>Actinomycetota</taxon>
        <taxon>Actinomycetes</taxon>
        <taxon>Micrococcales</taxon>
        <taxon>Promicromonosporaceae</taxon>
        <taxon>Myceligenerans</taxon>
    </lineage>
</organism>
<dbReference type="InterPro" id="IPR007372">
    <property type="entry name" value="Lipid/polyisoprenoid-bd_YceI"/>
</dbReference>
<evidence type="ECO:0000259" key="2">
    <source>
        <dbReference type="SMART" id="SM00867"/>
    </source>
</evidence>
<protein>
    <submittedName>
        <fullName evidence="3">YceI family protein</fullName>
    </submittedName>
</protein>
<dbReference type="Pfam" id="PF04264">
    <property type="entry name" value="YceI"/>
    <property type="match status" value="1"/>
</dbReference>
<dbReference type="EMBL" id="BAAANL010000001">
    <property type="protein sequence ID" value="GAA1849518.1"/>
    <property type="molecule type" value="Genomic_DNA"/>
</dbReference>
<evidence type="ECO:0000313" key="4">
    <source>
        <dbReference type="Proteomes" id="UP001501094"/>
    </source>
</evidence>
<sequence>MATALPAGITAGTYDIDPSHSTAAFSVRHAGIAKVRGTIDLTAGTITVGEDVESSGVTAELDAKSVNTGDSGRDQHLTSADFWGAEENPAWSFRSTGVALAGDDITVTGDLTINGISKAVELKGEFTGTAKDPFGNQRAGFEAATEINRKDFGITWNAPLEAGGFLVGETVKITLDVSAIAKTEG</sequence>
<dbReference type="RefSeq" id="WP_344098824.1">
    <property type="nucleotide sequence ID" value="NZ_BAAANL010000001.1"/>
</dbReference>
<dbReference type="InterPro" id="IPR036761">
    <property type="entry name" value="TTHA0802/YceI-like_sf"/>
</dbReference>